<reference evidence="1 2" key="1">
    <citation type="submission" date="2020-03" db="EMBL/GenBank/DDBJ databases">
        <title>Draft Genome Sequence of Cudoniella acicularis.</title>
        <authorList>
            <person name="Buettner E."/>
            <person name="Kellner H."/>
        </authorList>
    </citation>
    <scope>NUCLEOTIDE SEQUENCE [LARGE SCALE GENOMIC DNA]</scope>
    <source>
        <strain evidence="1 2">DSM 108380</strain>
    </source>
</reference>
<evidence type="ECO:0000313" key="1">
    <source>
        <dbReference type="EMBL" id="KAF4624932.1"/>
    </source>
</evidence>
<dbReference type="EMBL" id="JAAMPI010001512">
    <property type="protein sequence ID" value="KAF4624932.1"/>
    <property type="molecule type" value="Genomic_DNA"/>
</dbReference>
<keyword evidence="2" id="KW-1185">Reference proteome</keyword>
<evidence type="ECO:0000313" key="2">
    <source>
        <dbReference type="Proteomes" id="UP000566819"/>
    </source>
</evidence>
<comment type="caution">
    <text evidence="1">The sequence shown here is derived from an EMBL/GenBank/DDBJ whole genome shotgun (WGS) entry which is preliminary data.</text>
</comment>
<sequence length="288" mass="33650">MCYWHVLDENGEWCWTGEVLEHLDRRIKSIEDGSCVVEGGVEDILLERVKEIEEGKKRKRGKWRIFKRVVTLSWLTPPEFERALDPRLVEVKELLQKKKEVKTKSNLEASLEKVDEYFRGYERKFVVSDCDTEDRVLKPHLDTTPPGLKAAVSNFIDFGIKPLKFHRQLLGRIKYKEFQTQEVLDHLEKKLQHLEEKNGDGKPEDLLLGEIVKREAEIEKRVNFNVVRIMAEQAFLGRFSPVGPGVNPEFEPRFWKIELLIEDWKEKKAELAGLNESKKLEDGSHEDG</sequence>
<dbReference type="Proteomes" id="UP000566819">
    <property type="component" value="Unassembled WGS sequence"/>
</dbReference>
<proteinExistence type="predicted"/>
<accession>A0A8H4R7T2</accession>
<protein>
    <submittedName>
        <fullName evidence="1">Uncharacterized protein</fullName>
    </submittedName>
</protein>
<name>A0A8H4R7T2_9HELO</name>
<organism evidence="1 2">
    <name type="scientific">Cudoniella acicularis</name>
    <dbReference type="NCBI Taxonomy" id="354080"/>
    <lineage>
        <taxon>Eukaryota</taxon>
        <taxon>Fungi</taxon>
        <taxon>Dikarya</taxon>
        <taxon>Ascomycota</taxon>
        <taxon>Pezizomycotina</taxon>
        <taxon>Leotiomycetes</taxon>
        <taxon>Helotiales</taxon>
        <taxon>Tricladiaceae</taxon>
        <taxon>Cudoniella</taxon>
    </lineage>
</organism>
<dbReference type="AlphaFoldDB" id="A0A8H4R7T2"/>
<gene>
    <name evidence="1" type="ORF">G7Y89_g13236</name>
</gene>